<dbReference type="EMBL" id="CP003588">
    <property type="protein sequence ID" value="AFK70814.1"/>
    <property type="molecule type" value="Genomic_DNA"/>
</dbReference>
<dbReference type="AlphaFoldDB" id="I3UZ93"/>
<accession>I3UZ93</accession>
<sequence>MLHSLHAKSARHLQWQLYATNNNSDMGDQGVSSTGIGNYRFITVTGTALRLYGPCTGA</sequence>
<gene>
    <name evidence="1" type="ORF">YSA_07495</name>
</gene>
<dbReference type="HOGENOM" id="CLU_2975946_0_0_6"/>
<organism evidence="1 2">
    <name type="scientific">Pseudomonas putida ND6</name>
    <dbReference type="NCBI Taxonomy" id="231023"/>
    <lineage>
        <taxon>Bacteria</taxon>
        <taxon>Pseudomonadati</taxon>
        <taxon>Pseudomonadota</taxon>
        <taxon>Gammaproteobacteria</taxon>
        <taxon>Pseudomonadales</taxon>
        <taxon>Pseudomonadaceae</taxon>
        <taxon>Pseudomonas</taxon>
    </lineage>
</organism>
<reference evidence="1 2" key="1">
    <citation type="journal article" date="2012" name="J. Bacteriol.">
        <title>Complete Genome Sequence of the Naphthalene-Degrading Pseudomonas putida Strain ND6.</title>
        <authorList>
            <person name="Li S."/>
            <person name="Zhao H."/>
            <person name="Li Y."/>
            <person name="Niu S."/>
            <person name="Cai B."/>
        </authorList>
    </citation>
    <scope>NUCLEOTIDE SEQUENCE [LARGE SCALE GENOMIC DNA]</scope>
    <source>
        <strain evidence="1 2">ND6</strain>
    </source>
</reference>
<dbReference type="Proteomes" id="UP000005268">
    <property type="component" value="Chromosome"/>
</dbReference>
<evidence type="ECO:0000313" key="2">
    <source>
        <dbReference type="Proteomes" id="UP000005268"/>
    </source>
</evidence>
<evidence type="ECO:0000313" key="1">
    <source>
        <dbReference type="EMBL" id="AFK70814.1"/>
    </source>
</evidence>
<protein>
    <submittedName>
        <fullName evidence="1">Uncharacterized protein</fullName>
    </submittedName>
</protein>
<proteinExistence type="predicted"/>
<name>I3UZ93_PSEPU</name>
<dbReference type="KEGG" id="ppi:YSA_07495"/>